<evidence type="ECO:0000256" key="9">
    <source>
        <dbReference type="ARBA" id="ARBA00022842"/>
    </source>
</evidence>
<gene>
    <name evidence="11 13" type="primary">cas2</name>
    <name evidence="13" type="ORF">DN92_02870</name>
</gene>
<accession>A0A6M9PM92</accession>
<dbReference type="NCBIfam" id="TIGR01573">
    <property type="entry name" value="cas2"/>
    <property type="match status" value="1"/>
</dbReference>
<keyword evidence="5 11" id="KW-0540">Nuclease</keyword>
<evidence type="ECO:0000256" key="7">
    <source>
        <dbReference type="ARBA" id="ARBA00022759"/>
    </source>
</evidence>
<evidence type="ECO:0000256" key="2">
    <source>
        <dbReference type="ARBA" id="ARBA00009959"/>
    </source>
</evidence>
<comment type="function">
    <text evidence="11">CRISPR (clustered regularly interspaced short palindromic repeat), is an adaptive immune system that provides protection against mobile genetic elements (viruses, transposable elements and conjugative plasmids). CRISPR clusters contain sequences complementary to antecedent mobile elements and target invading nucleic acids. CRISPR clusters are transcribed and processed into CRISPR RNA (crRNA). Functions as a ssRNA-specific endoribonuclease. Involved in the integration of spacer DNA into the CRISPR cassette.</text>
</comment>
<dbReference type="GO" id="GO:0016787">
    <property type="term" value="F:hydrolase activity"/>
    <property type="evidence" value="ECO:0007669"/>
    <property type="project" value="UniProtKB-KW"/>
</dbReference>
<name>A0A6M9PM92_9BURK</name>
<dbReference type="EMBL" id="CP028940">
    <property type="protein sequence ID" value="QKM61491.1"/>
    <property type="molecule type" value="Genomic_DNA"/>
</dbReference>
<keyword evidence="14" id="KW-1185">Reference proteome</keyword>
<keyword evidence="4" id="KW-0288">FMN</keyword>
<dbReference type="AlphaFoldDB" id="A0A6M9PM92"/>
<dbReference type="Pfam" id="PF09827">
    <property type="entry name" value="CRISPR_Cas2"/>
    <property type="match status" value="1"/>
</dbReference>
<dbReference type="EC" id="3.1.-.-" evidence="11"/>
<evidence type="ECO:0000259" key="12">
    <source>
        <dbReference type="PROSITE" id="PS50902"/>
    </source>
</evidence>
<feature type="binding site" evidence="11">
    <location>
        <position position="8"/>
    </location>
    <ligand>
        <name>Mg(2+)</name>
        <dbReference type="ChEBI" id="CHEBI:18420"/>
        <note>catalytic</note>
    </ligand>
</feature>
<dbReference type="SUPFAM" id="SSF143430">
    <property type="entry name" value="TTP0101/SSO1404-like"/>
    <property type="match status" value="1"/>
</dbReference>
<keyword evidence="8 11" id="KW-0378">Hydrolase</keyword>
<evidence type="ECO:0000256" key="5">
    <source>
        <dbReference type="ARBA" id="ARBA00022722"/>
    </source>
</evidence>
<comment type="cofactor">
    <cofactor evidence="1 11">
        <name>Mg(2+)</name>
        <dbReference type="ChEBI" id="CHEBI:18420"/>
    </cofactor>
</comment>
<evidence type="ECO:0000256" key="1">
    <source>
        <dbReference type="ARBA" id="ARBA00001946"/>
    </source>
</evidence>
<dbReference type="GO" id="GO:0010181">
    <property type="term" value="F:FMN binding"/>
    <property type="evidence" value="ECO:0007669"/>
    <property type="project" value="InterPro"/>
</dbReference>
<dbReference type="GO" id="GO:0051607">
    <property type="term" value="P:defense response to virus"/>
    <property type="evidence" value="ECO:0007669"/>
    <property type="project" value="UniProtKB-UniRule"/>
</dbReference>
<evidence type="ECO:0000256" key="10">
    <source>
        <dbReference type="ARBA" id="ARBA00023118"/>
    </source>
</evidence>
<evidence type="ECO:0000256" key="11">
    <source>
        <dbReference type="HAMAP-Rule" id="MF_01471"/>
    </source>
</evidence>
<evidence type="ECO:0000256" key="3">
    <source>
        <dbReference type="ARBA" id="ARBA00022630"/>
    </source>
</evidence>
<dbReference type="KEGG" id="pard:DN92_02870"/>
<keyword evidence="7 11" id="KW-0255">Endonuclease</keyword>
<keyword evidence="9 11" id="KW-0460">Magnesium</keyword>
<organism evidence="13 14">
    <name type="scientific">Polynucleobacter arcticus</name>
    <dbReference type="NCBI Taxonomy" id="1743165"/>
    <lineage>
        <taxon>Bacteria</taxon>
        <taxon>Pseudomonadati</taxon>
        <taxon>Pseudomonadota</taxon>
        <taxon>Betaproteobacteria</taxon>
        <taxon>Burkholderiales</taxon>
        <taxon>Burkholderiaceae</taxon>
        <taxon>Polynucleobacter</taxon>
    </lineage>
</organism>
<evidence type="ECO:0000256" key="4">
    <source>
        <dbReference type="ARBA" id="ARBA00022643"/>
    </source>
</evidence>
<comment type="subunit">
    <text evidence="11">Homodimer, forms a heterotetramer with a Cas1 homodimer.</text>
</comment>
<proteinExistence type="inferred from homology"/>
<dbReference type="GO" id="GO:0043571">
    <property type="term" value="P:maintenance of CRISPR repeat elements"/>
    <property type="evidence" value="ECO:0007669"/>
    <property type="project" value="UniProtKB-UniRule"/>
</dbReference>
<keyword evidence="10 11" id="KW-0051">Antiviral defense</keyword>
<dbReference type="GO" id="GO:0004521">
    <property type="term" value="F:RNA endonuclease activity"/>
    <property type="evidence" value="ECO:0007669"/>
    <property type="project" value="InterPro"/>
</dbReference>
<keyword evidence="3" id="KW-0285">Flavoprotein</keyword>
<dbReference type="InterPro" id="IPR019199">
    <property type="entry name" value="Virulence_VapD/CRISPR_Cas2"/>
</dbReference>
<dbReference type="PROSITE" id="PS50902">
    <property type="entry name" value="FLAVODOXIN_LIKE"/>
    <property type="match status" value="1"/>
</dbReference>
<evidence type="ECO:0000256" key="8">
    <source>
        <dbReference type="ARBA" id="ARBA00022801"/>
    </source>
</evidence>
<comment type="similarity">
    <text evidence="2 11">Belongs to the CRISPR-associated endoribonuclease Cas2 protein family.</text>
</comment>
<protein>
    <recommendedName>
        <fullName evidence="11">CRISPR-associated endoribonuclease Cas2</fullName>
        <ecNumber evidence="11">3.1.-.-</ecNumber>
    </recommendedName>
</protein>
<feature type="domain" description="Flavodoxin-like" evidence="12">
    <location>
        <begin position="39"/>
        <end position="101"/>
    </location>
</feature>
<reference evidence="13 14" key="1">
    <citation type="submission" date="2018-04" db="EMBL/GenBank/DDBJ databases">
        <title>Polynucleobacter sp. UK-Long2-W17 genome.</title>
        <authorList>
            <person name="Hahn M.W."/>
        </authorList>
    </citation>
    <scope>NUCLEOTIDE SEQUENCE [LARGE SCALE GENOMIC DNA]</scope>
    <source>
        <strain evidence="13 14">UK-Long2-W17</strain>
    </source>
</reference>
<sequence length="101" mass="11545">MWIFVMFDLPVVEKSERKAASDFRNGLLDIGFEMAQFSVYMRFCSSTGQVETLANRVEASLPEGGKVSVLQFTDKQYERIISFNGKSKLSKNKSPDQYDLF</sequence>
<dbReference type="Proteomes" id="UP000501090">
    <property type="component" value="Chromosome"/>
</dbReference>
<keyword evidence="6 11" id="KW-0479">Metal-binding</keyword>
<evidence type="ECO:0000256" key="6">
    <source>
        <dbReference type="ARBA" id="ARBA00022723"/>
    </source>
</evidence>
<evidence type="ECO:0000313" key="13">
    <source>
        <dbReference type="EMBL" id="QKM61491.1"/>
    </source>
</evidence>
<dbReference type="HAMAP" id="MF_01471">
    <property type="entry name" value="Cas2"/>
    <property type="match status" value="1"/>
</dbReference>
<dbReference type="InterPro" id="IPR008254">
    <property type="entry name" value="Flavodoxin/NO_synth"/>
</dbReference>
<evidence type="ECO:0000313" key="14">
    <source>
        <dbReference type="Proteomes" id="UP000501090"/>
    </source>
</evidence>
<dbReference type="GO" id="GO:0046872">
    <property type="term" value="F:metal ion binding"/>
    <property type="evidence" value="ECO:0007669"/>
    <property type="project" value="UniProtKB-UniRule"/>
</dbReference>
<dbReference type="InterPro" id="IPR021127">
    <property type="entry name" value="CRISPR_associated_Cas2"/>
</dbReference>